<reference evidence="11" key="1">
    <citation type="submission" date="2017-06" db="EMBL/GenBank/DDBJ databases">
        <authorList>
            <person name="Varghese N."/>
            <person name="Submissions S."/>
        </authorList>
    </citation>
    <scope>NUCLEOTIDE SEQUENCE [LARGE SCALE GENOMIC DNA]</scope>
    <source>
        <strain evidence="11">DSM 15668</strain>
    </source>
</reference>
<dbReference type="SUPFAM" id="SSF143430">
    <property type="entry name" value="TTP0101/SSO1404-like"/>
    <property type="match status" value="1"/>
</dbReference>
<keyword evidence="5 9" id="KW-0255">Endonuclease</keyword>
<organism evidence="10 11">
    <name type="scientific">Desulfurobacterium atlanticum</name>
    <dbReference type="NCBI Taxonomy" id="240169"/>
    <lineage>
        <taxon>Bacteria</taxon>
        <taxon>Pseudomonadati</taxon>
        <taxon>Aquificota</taxon>
        <taxon>Aquificia</taxon>
        <taxon>Desulfurobacteriales</taxon>
        <taxon>Desulfurobacteriaceae</taxon>
        <taxon>Desulfurobacterium</taxon>
    </lineage>
</organism>
<keyword evidence="11" id="KW-1185">Reference proteome</keyword>
<comment type="cofactor">
    <cofactor evidence="1 9">
        <name>Mg(2+)</name>
        <dbReference type="ChEBI" id="CHEBI:18420"/>
    </cofactor>
</comment>
<dbReference type="NCBIfam" id="TIGR01573">
    <property type="entry name" value="cas2"/>
    <property type="match status" value="1"/>
</dbReference>
<dbReference type="CDD" id="cd09725">
    <property type="entry name" value="Cas2_I_II_III"/>
    <property type="match status" value="1"/>
</dbReference>
<keyword evidence="8 9" id="KW-0051">Antiviral defense</keyword>
<dbReference type="InterPro" id="IPR021127">
    <property type="entry name" value="CRISPR_associated_Cas2"/>
</dbReference>
<evidence type="ECO:0000313" key="10">
    <source>
        <dbReference type="EMBL" id="SNR65932.1"/>
    </source>
</evidence>
<keyword evidence="6 9" id="KW-0378">Hydrolase</keyword>
<evidence type="ECO:0000256" key="3">
    <source>
        <dbReference type="ARBA" id="ARBA00022722"/>
    </source>
</evidence>
<feature type="binding site" evidence="9">
    <location>
        <position position="17"/>
    </location>
    <ligand>
        <name>Mg(2+)</name>
        <dbReference type="ChEBI" id="CHEBI:18420"/>
        <note>catalytic</note>
    </ligand>
</feature>
<evidence type="ECO:0000256" key="9">
    <source>
        <dbReference type="HAMAP-Rule" id="MF_01471"/>
    </source>
</evidence>
<evidence type="ECO:0000256" key="8">
    <source>
        <dbReference type="ARBA" id="ARBA00023118"/>
    </source>
</evidence>
<evidence type="ECO:0000256" key="4">
    <source>
        <dbReference type="ARBA" id="ARBA00022723"/>
    </source>
</evidence>
<gene>
    <name evidence="9" type="primary">cas2</name>
    <name evidence="10" type="ORF">SAMN06265340_102102</name>
</gene>
<dbReference type="Gene3D" id="3.30.70.240">
    <property type="match status" value="1"/>
</dbReference>
<dbReference type="AlphaFoldDB" id="A0A238Y4M0"/>
<dbReference type="EMBL" id="FZOB01000002">
    <property type="protein sequence ID" value="SNR65932.1"/>
    <property type="molecule type" value="Genomic_DNA"/>
</dbReference>
<keyword evidence="4 9" id="KW-0479">Metal-binding</keyword>
<evidence type="ECO:0000256" key="6">
    <source>
        <dbReference type="ARBA" id="ARBA00022801"/>
    </source>
</evidence>
<evidence type="ECO:0000313" key="11">
    <source>
        <dbReference type="Proteomes" id="UP000198405"/>
    </source>
</evidence>
<accession>A0A238Y4M0</accession>
<dbReference type="GO" id="GO:0043571">
    <property type="term" value="P:maintenance of CRISPR repeat elements"/>
    <property type="evidence" value="ECO:0007669"/>
    <property type="project" value="UniProtKB-UniRule"/>
</dbReference>
<protein>
    <recommendedName>
        <fullName evidence="9">CRISPR-associated endoribonuclease Cas2</fullName>
        <ecNumber evidence="9">3.1.-.-</ecNumber>
    </recommendedName>
</protein>
<dbReference type="Proteomes" id="UP000198405">
    <property type="component" value="Unassembled WGS sequence"/>
</dbReference>
<sequence>MKFKFSKRINNYVVIYDILSDKRRGWISAANRRRTKVSRILMEYGVRTQKSVFEIEINTQKDFNRLIRSLQKIMTKDDKIYIYPIDSKSLKRVRKLGSMIEYDFFF</sequence>
<dbReference type="GO" id="GO:0046872">
    <property type="term" value="F:metal ion binding"/>
    <property type="evidence" value="ECO:0007669"/>
    <property type="project" value="UniProtKB-UniRule"/>
</dbReference>
<dbReference type="HAMAP" id="MF_01471">
    <property type="entry name" value="Cas2"/>
    <property type="match status" value="1"/>
</dbReference>
<dbReference type="RefSeq" id="WP_089322455.1">
    <property type="nucleotide sequence ID" value="NZ_FZOB01000002.1"/>
</dbReference>
<name>A0A238Y4M0_9BACT</name>
<evidence type="ECO:0000256" key="7">
    <source>
        <dbReference type="ARBA" id="ARBA00022842"/>
    </source>
</evidence>
<keyword evidence="7 9" id="KW-0460">Magnesium</keyword>
<evidence type="ECO:0000256" key="1">
    <source>
        <dbReference type="ARBA" id="ARBA00001946"/>
    </source>
</evidence>
<proteinExistence type="inferred from homology"/>
<dbReference type="Pfam" id="PF09827">
    <property type="entry name" value="CRISPR_Cas2"/>
    <property type="match status" value="1"/>
</dbReference>
<dbReference type="GO" id="GO:0016787">
    <property type="term" value="F:hydrolase activity"/>
    <property type="evidence" value="ECO:0007669"/>
    <property type="project" value="UniProtKB-KW"/>
</dbReference>
<dbReference type="EC" id="3.1.-.-" evidence="9"/>
<comment type="function">
    <text evidence="9">CRISPR (clustered regularly interspaced short palindromic repeat), is an adaptive immune system that provides protection against mobile genetic elements (viruses, transposable elements and conjugative plasmids). CRISPR clusters contain sequences complementary to antecedent mobile elements and target invading nucleic acids. CRISPR clusters are transcribed and processed into CRISPR RNA (crRNA). Functions as a ssRNA-specific endoribonuclease. Involved in the integration of spacer DNA into the CRISPR cassette.</text>
</comment>
<dbReference type="GO" id="GO:0051607">
    <property type="term" value="P:defense response to virus"/>
    <property type="evidence" value="ECO:0007669"/>
    <property type="project" value="UniProtKB-UniRule"/>
</dbReference>
<evidence type="ECO:0000256" key="2">
    <source>
        <dbReference type="ARBA" id="ARBA00009959"/>
    </source>
</evidence>
<dbReference type="PANTHER" id="PTHR34405">
    <property type="entry name" value="CRISPR-ASSOCIATED ENDORIBONUCLEASE CAS2"/>
    <property type="match status" value="1"/>
</dbReference>
<dbReference type="InterPro" id="IPR019199">
    <property type="entry name" value="Virulence_VapD/CRISPR_Cas2"/>
</dbReference>
<evidence type="ECO:0000256" key="5">
    <source>
        <dbReference type="ARBA" id="ARBA00022759"/>
    </source>
</evidence>
<comment type="subunit">
    <text evidence="9">Homodimer, forms a heterotetramer with a Cas1 homodimer.</text>
</comment>
<dbReference type="OrthoDB" id="9798176at2"/>
<comment type="similarity">
    <text evidence="2 9">Belongs to the CRISPR-associated endoribonuclease Cas2 protein family.</text>
</comment>
<dbReference type="GO" id="GO:0004521">
    <property type="term" value="F:RNA endonuclease activity"/>
    <property type="evidence" value="ECO:0007669"/>
    <property type="project" value="InterPro"/>
</dbReference>
<dbReference type="PANTHER" id="PTHR34405:SF3">
    <property type="entry name" value="CRISPR-ASSOCIATED ENDORIBONUCLEASE CAS2 3"/>
    <property type="match status" value="1"/>
</dbReference>
<keyword evidence="3 9" id="KW-0540">Nuclease</keyword>